<dbReference type="AlphaFoldDB" id="A0A4Q7U4D8"/>
<dbReference type="PROSITE" id="PS01124">
    <property type="entry name" value="HTH_ARAC_FAMILY_2"/>
    <property type="match status" value="2"/>
</dbReference>
<evidence type="ECO:0000256" key="2">
    <source>
        <dbReference type="ARBA" id="ARBA00023125"/>
    </source>
</evidence>
<comment type="caution">
    <text evidence="5">The sequence shown here is derived from an EMBL/GenBank/DDBJ whole genome shotgun (WGS) entry which is preliminary data.</text>
</comment>
<dbReference type="GO" id="GO:0003700">
    <property type="term" value="F:DNA-binding transcription factor activity"/>
    <property type="evidence" value="ECO:0007669"/>
    <property type="project" value="InterPro"/>
</dbReference>
<dbReference type="Pfam" id="PF12833">
    <property type="entry name" value="HTH_18"/>
    <property type="match status" value="2"/>
</dbReference>
<reference evidence="5 6" key="1">
    <citation type="journal article" date="2015" name="Stand. Genomic Sci.">
        <title>Genomic Encyclopedia of Bacterial and Archaeal Type Strains, Phase III: the genomes of soil and plant-associated and newly described type strains.</title>
        <authorList>
            <person name="Whitman W.B."/>
            <person name="Woyke T."/>
            <person name="Klenk H.P."/>
            <person name="Zhou Y."/>
            <person name="Lilburn T.G."/>
            <person name="Beck B.J."/>
            <person name="De Vos P."/>
            <person name="Vandamme P."/>
            <person name="Eisen J.A."/>
            <person name="Garrity G."/>
            <person name="Hugenholtz P."/>
            <person name="Kyrpides N.C."/>
        </authorList>
    </citation>
    <scope>NUCLEOTIDE SEQUENCE [LARGE SCALE GENOMIC DNA]</scope>
    <source>
        <strain evidence="5 6">RF6</strain>
    </source>
</reference>
<evidence type="ECO:0000313" key="5">
    <source>
        <dbReference type="EMBL" id="RZT67012.1"/>
    </source>
</evidence>
<name>A0A4Q7U4D8_9MICO</name>
<feature type="domain" description="HTH araC/xylS-type" evidence="4">
    <location>
        <begin position="339"/>
        <end position="436"/>
    </location>
</feature>
<evidence type="ECO:0000259" key="4">
    <source>
        <dbReference type="PROSITE" id="PS01124"/>
    </source>
</evidence>
<evidence type="ECO:0000256" key="1">
    <source>
        <dbReference type="ARBA" id="ARBA00023015"/>
    </source>
</evidence>
<dbReference type="Proteomes" id="UP000291832">
    <property type="component" value="Unassembled WGS sequence"/>
</dbReference>
<evidence type="ECO:0000256" key="3">
    <source>
        <dbReference type="ARBA" id="ARBA00023163"/>
    </source>
</evidence>
<keyword evidence="3" id="KW-0804">Transcription</keyword>
<dbReference type="SMART" id="SM00342">
    <property type="entry name" value="HTH_ARAC"/>
    <property type="match status" value="2"/>
</dbReference>
<accession>A0A4Q7U4D8</accession>
<protein>
    <submittedName>
        <fullName evidence="5">AraC-like DNA-binding protein</fullName>
    </submittedName>
</protein>
<dbReference type="PANTHER" id="PTHR11019:SF199">
    <property type="entry name" value="HTH-TYPE TRANSCRIPTIONAL REGULATOR NIMR"/>
    <property type="match status" value="1"/>
</dbReference>
<keyword evidence="6" id="KW-1185">Reference proteome</keyword>
<dbReference type="PANTHER" id="PTHR11019">
    <property type="entry name" value="HTH-TYPE TRANSCRIPTIONAL REGULATOR NIMR"/>
    <property type="match status" value="1"/>
</dbReference>
<sequence length="442" mass="49081">MPEGATYLVREFGHGVVIPVLQHAPQGSKLLAETREIEVPQRSERRILRAFERSLGHFEESKTTSGDIADVLVDRYEPPVSLCLRAAPPMPERGSARRIAESLLERPWLRHGLDSWARRERVSERTLQRSFRAETGRTFARLRREARISAGVRIMIEERSSQGVFARVGFDSHSGFSTACRDHIGVSPTQIVSLASDEPARAPLRLPLDELRADSWSSGARRNGISGLVWIACGEARLEIEGDASRLAGGDTAWLPGGSTLRIDLSEGAVMLPYLWVGGAQPPRTELRRLRESDARDRLRTVCERYAWSRITGPQPETAWGWSSPKQRRSLSPAQRAAMSVREWVTRHPGDARGIDEWASVHGVPVSELREAFVRATGLTFPRWRASMRMVVARRMIEAGASVDETAAAVGYAHASALTRAFRAAFGVPPTIYGRTLEASRP</sequence>
<organism evidence="5 6">
    <name type="scientific">Leucobacter luti</name>
    <dbReference type="NCBI Taxonomy" id="340320"/>
    <lineage>
        <taxon>Bacteria</taxon>
        <taxon>Bacillati</taxon>
        <taxon>Actinomycetota</taxon>
        <taxon>Actinomycetes</taxon>
        <taxon>Micrococcales</taxon>
        <taxon>Microbacteriaceae</taxon>
        <taxon>Leucobacter</taxon>
    </lineage>
</organism>
<dbReference type="SUPFAM" id="SSF46689">
    <property type="entry name" value="Homeodomain-like"/>
    <property type="match status" value="1"/>
</dbReference>
<dbReference type="Gene3D" id="1.10.10.60">
    <property type="entry name" value="Homeodomain-like"/>
    <property type="match status" value="2"/>
</dbReference>
<evidence type="ECO:0000313" key="6">
    <source>
        <dbReference type="Proteomes" id="UP000291832"/>
    </source>
</evidence>
<dbReference type="PROSITE" id="PS00041">
    <property type="entry name" value="HTH_ARAC_FAMILY_1"/>
    <property type="match status" value="1"/>
</dbReference>
<keyword evidence="2 5" id="KW-0238">DNA-binding</keyword>
<proteinExistence type="predicted"/>
<feature type="domain" description="HTH araC/xylS-type" evidence="4">
    <location>
        <begin position="94"/>
        <end position="194"/>
    </location>
</feature>
<dbReference type="InterPro" id="IPR018062">
    <property type="entry name" value="HTH_AraC-typ_CS"/>
</dbReference>
<dbReference type="EMBL" id="SHKI01000003">
    <property type="protein sequence ID" value="RZT67012.1"/>
    <property type="molecule type" value="Genomic_DNA"/>
</dbReference>
<gene>
    <name evidence="5" type="ORF">EV139_1142</name>
</gene>
<dbReference type="InterPro" id="IPR018060">
    <property type="entry name" value="HTH_AraC"/>
</dbReference>
<dbReference type="GO" id="GO:0043565">
    <property type="term" value="F:sequence-specific DNA binding"/>
    <property type="evidence" value="ECO:0007669"/>
    <property type="project" value="InterPro"/>
</dbReference>
<dbReference type="InterPro" id="IPR009057">
    <property type="entry name" value="Homeodomain-like_sf"/>
</dbReference>
<keyword evidence="1" id="KW-0805">Transcription regulation</keyword>